<dbReference type="Gene3D" id="1.10.287.130">
    <property type="match status" value="1"/>
</dbReference>
<feature type="coiled-coil region" evidence="7">
    <location>
        <begin position="63"/>
        <end position="93"/>
    </location>
</feature>
<evidence type="ECO:0000256" key="3">
    <source>
        <dbReference type="ARBA" id="ARBA00022553"/>
    </source>
</evidence>
<feature type="modified residue" description="4-aspartylphosphate" evidence="6">
    <location>
        <position position="666"/>
    </location>
</feature>
<dbReference type="SMART" id="SM00387">
    <property type="entry name" value="HATPase_c"/>
    <property type="match status" value="1"/>
</dbReference>
<reference evidence="10 11" key="1">
    <citation type="submission" date="2020-06" db="EMBL/GenBank/DDBJ databases">
        <title>Sulfitobacter algicola sp. nov., isolated from green algae.</title>
        <authorList>
            <person name="Wang C."/>
        </authorList>
    </citation>
    <scope>NUCLEOTIDE SEQUENCE [LARGE SCALE GENOMIC DNA]</scope>
    <source>
        <strain evidence="10 11">1151</strain>
    </source>
</reference>
<dbReference type="RefSeq" id="WP_174134435.1">
    <property type="nucleotide sequence ID" value="NZ_JABUFE010000001.1"/>
</dbReference>
<dbReference type="CDD" id="cd00082">
    <property type="entry name" value="HisKA"/>
    <property type="match status" value="1"/>
</dbReference>
<evidence type="ECO:0000256" key="5">
    <source>
        <dbReference type="ARBA" id="ARBA00022777"/>
    </source>
</evidence>
<evidence type="ECO:0000256" key="1">
    <source>
        <dbReference type="ARBA" id="ARBA00000085"/>
    </source>
</evidence>
<dbReference type="Pfam" id="PF00512">
    <property type="entry name" value="HisKA"/>
    <property type="match status" value="1"/>
</dbReference>
<dbReference type="InterPro" id="IPR036890">
    <property type="entry name" value="HATPase_C_sf"/>
</dbReference>
<dbReference type="PRINTS" id="PR00344">
    <property type="entry name" value="BCTRLSENSOR"/>
</dbReference>
<evidence type="ECO:0000259" key="8">
    <source>
        <dbReference type="PROSITE" id="PS50109"/>
    </source>
</evidence>
<sequence length="736" mass="82066">MSIVNPSDSLERQNEKLMQIASALMRRVEQNTDDSGVAYAQFERAALLEDQVRQRTLDLERTLDLLHDSNARLAEAMAEAEAARSNLTDAIETVNEGFALFGPDDLLILSNSRFCQHMHDIAEKLHSGLPFDDYVTLVSESRYLALPDNETPQDWANRRMKRHQDNRVMFNVRLIWDRWLQISEHRTNNGGTVILQTDVTDIMRLEREERNKLRDKQSRMIRATLDHLNQGVCIFDSDAQMVGWNSKLGDLLPVPLARFRLGAQFEMLLAQLKEDITFEAGFGPEKLLTWVNRKSGRYPISFQVNRSTNVILDVFAQEMPDQGFVISFTDVTAEREAARALFEVNELLEQRVMERTLELEDALSAAERANASKSRFVAAASHDLLQPLSAAKLFVSSLTASSRSESDLSTIAKAESALCSIEQIIDALLDISKLEAGHASFDIGAVALSDILMPLKNELEPMAAQKGLDLRFVHTDITVKSDASFLRRIVQNLVSNAIRYTETGKVLVGVRRNGGSARLEVWDTGCGIAEKDQDVIFEEFKRLDARASASEGMGLGLAIVERACSRLGHPLGLWSELGRGTGFFVNLSMTHSKNNSQTDLSEKPRASALEDAGLIVLLVENDPELSRAMSLLLEKWNVSVLDVRDGPTALTLLEEIQLKPDALILDYQLTDDMDGVALYQLMHARYGTIPTRIISANRTAALRQLCAKSGLKLLSKPIDPSDLRNFLENAARSQSG</sequence>
<dbReference type="Gene3D" id="3.30.450.20">
    <property type="entry name" value="PAS domain"/>
    <property type="match status" value="1"/>
</dbReference>
<evidence type="ECO:0000259" key="9">
    <source>
        <dbReference type="PROSITE" id="PS50110"/>
    </source>
</evidence>
<dbReference type="InterPro" id="IPR011006">
    <property type="entry name" value="CheY-like_superfamily"/>
</dbReference>
<proteinExistence type="predicted"/>
<feature type="domain" description="Response regulatory" evidence="9">
    <location>
        <begin position="615"/>
        <end position="731"/>
    </location>
</feature>
<dbReference type="EMBL" id="JABUFE010000001">
    <property type="protein sequence ID" value="NSX53313.1"/>
    <property type="molecule type" value="Genomic_DNA"/>
</dbReference>
<dbReference type="InterPro" id="IPR004358">
    <property type="entry name" value="Sig_transdc_His_kin-like_C"/>
</dbReference>
<dbReference type="PANTHER" id="PTHR43047:SF9">
    <property type="entry name" value="HISTIDINE KINASE"/>
    <property type="match status" value="1"/>
</dbReference>
<dbReference type="Gene3D" id="3.30.565.10">
    <property type="entry name" value="Histidine kinase-like ATPase, C-terminal domain"/>
    <property type="match status" value="1"/>
</dbReference>
<keyword evidence="3 6" id="KW-0597">Phosphoprotein</keyword>
<evidence type="ECO:0000256" key="4">
    <source>
        <dbReference type="ARBA" id="ARBA00022679"/>
    </source>
</evidence>
<dbReference type="InterPro" id="IPR005467">
    <property type="entry name" value="His_kinase_dom"/>
</dbReference>
<dbReference type="Pfam" id="PF00072">
    <property type="entry name" value="Response_reg"/>
    <property type="match status" value="1"/>
</dbReference>
<dbReference type="CDD" id="cd00156">
    <property type="entry name" value="REC"/>
    <property type="match status" value="1"/>
</dbReference>
<accession>A0ABX2IKD4</accession>
<keyword evidence="7" id="KW-0175">Coiled coil</keyword>
<dbReference type="SMART" id="SM00388">
    <property type="entry name" value="HisKA"/>
    <property type="match status" value="1"/>
</dbReference>
<dbReference type="InterPro" id="IPR003661">
    <property type="entry name" value="HisK_dim/P_dom"/>
</dbReference>
<keyword evidence="4" id="KW-0808">Transferase</keyword>
<protein>
    <recommendedName>
        <fullName evidence="2">histidine kinase</fullName>
        <ecNumber evidence="2">2.7.13.3</ecNumber>
    </recommendedName>
</protein>
<evidence type="ECO:0000256" key="2">
    <source>
        <dbReference type="ARBA" id="ARBA00012438"/>
    </source>
</evidence>
<feature type="domain" description="Histidine kinase" evidence="8">
    <location>
        <begin position="379"/>
        <end position="591"/>
    </location>
</feature>
<evidence type="ECO:0000313" key="10">
    <source>
        <dbReference type="EMBL" id="NSX53313.1"/>
    </source>
</evidence>
<evidence type="ECO:0000313" key="11">
    <source>
        <dbReference type="Proteomes" id="UP000777935"/>
    </source>
</evidence>
<dbReference type="SUPFAM" id="SSF47384">
    <property type="entry name" value="Homodimeric domain of signal transducing histidine kinase"/>
    <property type="match status" value="1"/>
</dbReference>
<comment type="catalytic activity">
    <reaction evidence="1">
        <text>ATP + protein L-histidine = ADP + protein N-phospho-L-histidine.</text>
        <dbReference type="EC" id="2.7.13.3"/>
    </reaction>
</comment>
<dbReference type="Pfam" id="PF02518">
    <property type="entry name" value="HATPase_c"/>
    <property type="match status" value="1"/>
</dbReference>
<dbReference type="PROSITE" id="PS50110">
    <property type="entry name" value="RESPONSE_REGULATORY"/>
    <property type="match status" value="1"/>
</dbReference>
<dbReference type="SUPFAM" id="SSF55874">
    <property type="entry name" value="ATPase domain of HSP90 chaperone/DNA topoisomerase II/histidine kinase"/>
    <property type="match status" value="1"/>
</dbReference>
<name>A0ABX2IKD4_9RHOB</name>
<dbReference type="Pfam" id="PF12860">
    <property type="entry name" value="PAS_7"/>
    <property type="match status" value="2"/>
</dbReference>
<comment type="caution">
    <text evidence="10">The sequence shown here is derived from an EMBL/GenBank/DDBJ whole genome shotgun (WGS) entry which is preliminary data.</text>
</comment>
<dbReference type="EC" id="2.7.13.3" evidence="2"/>
<dbReference type="InterPro" id="IPR003594">
    <property type="entry name" value="HATPase_dom"/>
</dbReference>
<dbReference type="Proteomes" id="UP000777935">
    <property type="component" value="Unassembled WGS sequence"/>
</dbReference>
<dbReference type="Gene3D" id="3.40.50.2300">
    <property type="match status" value="1"/>
</dbReference>
<dbReference type="InterPro" id="IPR036097">
    <property type="entry name" value="HisK_dim/P_sf"/>
</dbReference>
<organism evidence="10 11">
    <name type="scientific">Parasulfitobacter algicola</name>
    <dbReference type="NCBI Taxonomy" id="2614809"/>
    <lineage>
        <taxon>Bacteria</taxon>
        <taxon>Pseudomonadati</taxon>
        <taxon>Pseudomonadota</taxon>
        <taxon>Alphaproteobacteria</taxon>
        <taxon>Rhodobacterales</taxon>
        <taxon>Roseobacteraceae</taxon>
        <taxon>Parasulfitobacter</taxon>
    </lineage>
</organism>
<keyword evidence="5" id="KW-0418">Kinase</keyword>
<gene>
    <name evidence="10" type="ORF">HRQ87_00690</name>
</gene>
<evidence type="ECO:0000256" key="6">
    <source>
        <dbReference type="PROSITE-ProRule" id="PRU00169"/>
    </source>
</evidence>
<keyword evidence="11" id="KW-1185">Reference proteome</keyword>
<dbReference type="InterPro" id="IPR001789">
    <property type="entry name" value="Sig_transdc_resp-reg_receiver"/>
</dbReference>
<dbReference type="SUPFAM" id="SSF52172">
    <property type="entry name" value="CheY-like"/>
    <property type="match status" value="1"/>
</dbReference>
<dbReference type="SMART" id="SM00448">
    <property type="entry name" value="REC"/>
    <property type="match status" value="1"/>
</dbReference>
<dbReference type="PROSITE" id="PS50109">
    <property type="entry name" value="HIS_KIN"/>
    <property type="match status" value="1"/>
</dbReference>
<dbReference type="PANTHER" id="PTHR43047">
    <property type="entry name" value="TWO-COMPONENT HISTIDINE PROTEIN KINASE"/>
    <property type="match status" value="1"/>
</dbReference>
<evidence type="ECO:0000256" key="7">
    <source>
        <dbReference type="SAM" id="Coils"/>
    </source>
</evidence>